<protein>
    <submittedName>
        <fullName evidence="1">Uncharacterized protein</fullName>
    </submittedName>
</protein>
<evidence type="ECO:0000313" key="2">
    <source>
        <dbReference type="Proteomes" id="UP000823773"/>
    </source>
</evidence>
<sequence>MNVNKTKPLFFFITKTGDQGYRRHGLDAERTKGWDEMFTVMCSGMKVVVNPQGGHLEDVSISAGGRVMQPLHRAPWRTGEDTGGIPEVFDAGVAPTLQSLSGDFFCAPFGADDITDTPEHGLPANGIWLYEQGINHEDGGVTAIFRLREPILGAKLFKQITLRPGHPVVYQRHRFIGGCGALSVAHHPMLRISEGAKLTFSKKAFGATPENAVETDASRGFSALRYPQEFDSLSSVELQGGGCQDLTVQPGPPNAEDFLILAEEKGSKLGWTAAVLPTAGYIYFAVRDPNVLPFTMLWMSNGGRKYPPFSGRHKGVIGLEEGCTFFGAGNGPSTRRNWLNDRGYKTAITLNPHGDTVVDFAFGAIPLPEGWTEVMDISVTERELVLVSPQLQRERVPFRREWLSTL</sequence>
<dbReference type="Proteomes" id="UP000823773">
    <property type="component" value="Unassembled WGS sequence"/>
</dbReference>
<gene>
    <name evidence="1" type="ORF">J2Z19_002127</name>
</gene>
<proteinExistence type="predicted"/>
<keyword evidence="2" id="KW-1185">Reference proteome</keyword>
<comment type="caution">
    <text evidence="1">The sequence shown here is derived from an EMBL/GenBank/DDBJ whole genome shotgun (WGS) entry which is preliminary data.</text>
</comment>
<reference evidence="1" key="1">
    <citation type="submission" date="2021-03" db="EMBL/GenBank/DDBJ databases">
        <title>Genomic Encyclopedia of Type Strains, Phase IV (KMG-IV): sequencing the most valuable type-strain genomes for metagenomic binning, comparative biology and taxonomic classification.</title>
        <authorList>
            <person name="Goeker M."/>
        </authorList>
    </citation>
    <scope>NUCLEOTIDE SEQUENCE</scope>
    <source>
        <strain evidence="1">DSM 18131</strain>
    </source>
</reference>
<evidence type="ECO:0000313" key="1">
    <source>
        <dbReference type="EMBL" id="MBP1872415.1"/>
    </source>
</evidence>
<organism evidence="1 2">
    <name type="scientific">Ensifer adhaerens</name>
    <name type="common">Sinorhizobium morelense</name>
    <dbReference type="NCBI Taxonomy" id="106592"/>
    <lineage>
        <taxon>Bacteria</taxon>
        <taxon>Pseudomonadati</taxon>
        <taxon>Pseudomonadota</taxon>
        <taxon>Alphaproteobacteria</taxon>
        <taxon>Hyphomicrobiales</taxon>
        <taxon>Rhizobiaceae</taxon>
        <taxon>Sinorhizobium/Ensifer group</taxon>
        <taxon>Ensifer</taxon>
    </lineage>
</organism>
<name>A0ACC5SUA5_ENSAD</name>
<dbReference type="EMBL" id="JAGGJR010000003">
    <property type="protein sequence ID" value="MBP1872415.1"/>
    <property type="molecule type" value="Genomic_DNA"/>
</dbReference>
<accession>A0ACC5SUA5</accession>